<gene>
    <name evidence="3" type="ORF">ACFPN5_00295</name>
</gene>
<dbReference type="Proteomes" id="UP001596050">
    <property type="component" value="Unassembled WGS sequence"/>
</dbReference>
<dbReference type="InterPro" id="IPR024447">
    <property type="entry name" value="YXWGXW_rpt"/>
</dbReference>
<protein>
    <recommendedName>
        <fullName evidence="5">BcpO-related WXXGXW repeat protein</fullName>
    </recommendedName>
</protein>
<evidence type="ECO:0000256" key="2">
    <source>
        <dbReference type="SAM" id="SignalP"/>
    </source>
</evidence>
<organism evidence="3 4">
    <name type="scientific">Massilia niabensis</name>
    <dbReference type="NCBI Taxonomy" id="544910"/>
    <lineage>
        <taxon>Bacteria</taxon>
        <taxon>Pseudomonadati</taxon>
        <taxon>Pseudomonadota</taxon>
        <taxon>Betaproteobacteria</taxon>
        <taxon>Burkholderiales</taxon>
        <taxon>Oxalobacteraceae</taxon>
        <taxon>Telluria group</taxon>
        <taxon>Massilia</taxon>
    </lineage>
</organism>
<evidence type="ECO:0000313" key="4">
    <source>
        <dbReference type="Proteomes" id="UP001596050"/>
    </source>
</evidence>
<sequence>MKRILLTAAAVLISTAAFTPVHAQAQSYGRTEIIVVQKAPPAMRSERIPAARRGFEWVPGYWDWNGRRHTWVAGHYEKVRPGYVYARPEWRRDRNGWVMERGGWQRGDRADRVVRGGDRDRDGVPNRYDRDRDNDGIRNGADRDRDNDGVPNRADARPNNPNRY</sequence>
<reference evidence="4" key="1">
    <citation type="journal article" date="2019" name="Int. J. Syst. Evol. Microbiol.">
        <title>The Global Catalogue of Microorganisms (GCM) 10K type strain sequencing project: providing services to taxonomists for standard genome sequencing and annotation.</title>
        <authorList>
            <consortium name="The Broad Institute Genomics Platform"/>
            <consortium name="The Broad Institute Genome Sequencing Center for Infectious Disease"/>
            <person name="Wu L."/>
            <person name="Ma J."/>
        </authorList>
    </citation>
    <scope>NUCLEOTIDE SEQUENCE [LARGE SCALE GENOMIC DNA]</scope>
    <source>
        <strain evidence="4">KACC 12649</strain>
    </source>
</reference>
<dbReference type="Pfam" id="PF12779">
    <property type="entry name" value="WXXGXW"/>
    <property type="match status" value="1"/>
</dbReference>
<evidence type="ECO:0000313" key="3">
    <source>
        <dbReference type="EMBL" id="MFC5458242.1"/>
    </source>
</evidence>
<feature type="signal peptide" evidence="2">
    <location>
        <begin position="1"/>
        <end position="23"/>
    </location>
</feature>
<feature type="compositionally biased region" description="Low complexity" evidence="1">
    <location>
        <begin position="149"/>
        <end position="164"/>
    </location>
</feature>
<evidence type="ECO:0000256" key="1">
    <source>
        <dbReference type="SAM" id="MobiDB-lite"/>
    </source>
</evidence>
<feature type="chain" id="PRO_5046517645" description="BcpO-related WXXGXW repeat protein" evidence="2">
    <location>
        <begin position="24"/>
        <end position="164"/>
    </location>
</feature>
<dbReference type="RefSeq" id="WP_379778882.1">
    <property type="nucleotide sequence ID" value="NZ_JBHSMU010000003.1"/>
</dbReference>
<feature type="region of interest" description="Disordered" evidence="1">
    <location>
        <begin position="113"/>
        <end position="164"/>
    </location>
</feature>
<dbReference type="EMBL" id="JBHSMU010000003">
    <property type="protein sequence ID" value="MFC5458242.1"/>
    <property type="molecule type" value="Genomic_DNA"/>
</dbReference>
<keyword evidence="4" id="KW-1185">Reference proteome</keyword>
<proteinExistence type="predicted"/>
<name>A0ABW0L0E0_9BURK</name>
<comment type="caution">
    <text evidence="3">The sequence shown here is derived from an EMBL/GenBank/DDBJ whole genome shotgun (WGS) entry which is preliminary data.</text>
</comment>
<keyword evidence="2" id="KW-0732">Signal</keyword>
<dbReference type="SUPFAM" id="SSF103647">
    <property type="entry name" value="TSP type-3 repeat"/>
    <property type="match status" value="1"/>
</dbReference>
<evidence type="ECO:0008006" key="5">
    <source>
        <dbReference type="Google" id="ProtNLM"/>
    </source>
</evidence>
<accession>A0ABW0L0E0</accession>
<feature type="compositionally biased region" description="Basic and acidic residues" evidence="1">
    <location>
        <begin position="113"/>
        <end position="148"/>
    </location>
</feature>
<dbReference type="InterPro" id="IPR028974">
    <property type="entry name" value="TSP_type-3_rpt"/>
</dbReference>
<dbReference type="Gene3D" id="4.10.1080.10">
    <property type="entry name" value="TSP type-3 repeat"/>
    <property type="match status" value="1"/>
</dbReference>